<dbReference type="InterPro" id="IPR000160">
    <property type="entry name" value="GGDEF_dom"/>
</dbReference>
<reference evidence="6" key="1">
    <citation type="submission" date="2012-02" db="EMBL/GenBank/DDBJ databases">
        <title>The complete genome of Halobacteroides halobius DSM 5150.</title>
        <authorList>
            <person name="Lucas S."/>
            <person name="Copeland A."/>
            <person name="Lapidus A."/>
            <person name="Glavina del Rio T."/>
            <person name="Dalin E."/>
            <person name="Tice H."/>
            <person name="Bruce D."/>
            <person name="Goodwin L."/>
            <person name="Pitluck S."/>
            <person name="Peters L."/>
            <person name="Mikhailova N."/>
            <person name="Gu W."/>
            <person name="Kyrpides N."/>
            <person name="Mavromatis K."/>
            <person name="Ivanova N."/>
            <person name="Brettin T."/>
            <person name="Detter J.C."/>
            <person name="Han C."/>
            <person name="Larimer F."/>
            <person name="Land M."/>
            <person name="Hauser L."/>
            <person name="Markowitz V."/>
            <person name="Cheng J.-F."/>
            <person name="Hugenholtz P."/>
            <person name="Woyke T."/>
            <person name="Wu D."/>
            <person name="Tindall B."/>
            <person name="Pomrenke H."/>
            <person name="Brambilla E."/>
            <person name="Klenk H.-P."/>
            <person name="Eisen J.A."/>
        </authorList>
    </citation>
    <scope>NUCLEOTIDE SEQUENCE [LARGE SCALE GENOMIC DNA]</scope>
    <source>
        <strain evidence="6">ATCC 35273 / DSM 5150 / MD-1</strain>
    </source>
</reference>
<dbReference type="NCBIfam" id="TIGR00254">
    <property type="entry name" value="GGDEF"/>
    <property type="match status" value="1"/>
</dbReference>
<dbReference type="PROSITE" id="PS50883">
    <property type="entry name" value="EAL"/>
    <property type="match status" value="1"/>
</dbReference>
<protein>
    <submittedName>
        <fullName evidence="5">Diguanylate cyclase (GGDEF) domain-containing protein</fullName>
    </submittedName>
</protein>
<sequence length="586" mass="65848">MTEKIAQQLNKIINNKQIRSVFQPIISLKTGDILGYEILSRGPQGSILESPYHLFKAAKEFNQLSDLGRICREQALLSAQKLDDDYTIFINVDPGVICEQGAEIENTEEIINQFSISQKEVVMELTEETSIDDLQGFKLALDNYQEQGYKVAIDDTGAGYSGLQSIVSIPYNYIKLDRSLVSNIDRDPVKKALLKSFVKFADEINSQVIAEGIEREEELDTLIEMGVDYGQGYLIARPNPDVTDKLEISNKITTKNKDIYNSLGVGDTINSLATTENVATVKPTTKNHVIVDIFETNPGLNSIVVIEDKKPVGLIRRDNFYFQSGEKYDHTILESKIVKSIMNTDLLVVNLNTSTVEVAQLITEKGSNRLYQSIIVTKDDQYLGVVATKEILKELTTKHLEQAKNLNPLTKLPGNRIIKQEISSRIEAGREFAVLYADLDNFKIYNDCYGYQSGDQIIKYTSKILFNVVSKLGYKDDFVGHIGGDDFVVITTPDQAKEISQEIINRFEENIDQFFNAKDKKRGCFVGKDRQGKRKEVPLTSLSIAIVTNKEREISSPLQVSDIAAEVKKCVKAKPGSNYMKDRRTD</sequence>
<dbReference type="eggNOG" id="COG0517">
    <property type="taxonomic scope" value="Bacteria"/>
</dbReference>
<evidence type="ECO:0000259" key="3">
    <source>
        <dbReference type="PROSITE" id="PS50887"/>
    </source>
</evidence>
<dbReference type="KEGG" id="hhl:Halha_1661"/>
<evidence type="ECO:0000259" key="4">
    <source>
        <dbReference type="PROSITE" id="PS51371"/>
    </source>
</evidence>
<dbReference type="RefSeq" id="WP_015327315.1">
    <property type="nucleotide sequence ID" value="NC_019978.1"/>
</dbReference>
<organism evidence="5 6">
    <name type="scientific">Halobacteroides halobius (strain ATCC 35273 / DSM 5150 / MD-1)</name>
    <dbReference type="NCBI Taxonomy" id="748449"/>
    <lineage>
        <taxon>Bacteria</taxon>
        <taxon>Bacillati</taxon>
        <taxon>Bacillota</taxon>
        <taxon>Clostridia</taxon>
        <taxon>Halanaerobiales</taxon>
        <taxon>Halobacteroidaceae</taxon>
        <taxon>Halobacteroides</taxon>
    </lineage>
</organism>
<dbReference type="PATRIC" id="fig|748449.3.peg.1613"/>
<dbReference type="SMART" id="SM00267">
    <property type="entry name" value="GGDEF"/>
    <property type="match status" value="1"/>
</dbReference>
<dbReference type="Gene3D" id="3.10.580.10">
    <property type="entry name" value="CBS-domain"/>
    <property type="match status" value="1"/>
</dbReference>
<dbReference type="SMART" id="SM00052">
    <property type="entry name" value="EAL"/>
    <property type="match status" value="1"/>
</dbReference>
<evidence type="ECO:0000313" key="5">
    <source>
        <dbReference type="EMBL" id="AGB41599.1"/>
    </source>
</evidence>
<dbReference type="eggNOG" id="COG2200">
    <property type="taxonomic scope" value="Bacteria"/>
</dbReference>
<dbReference type="PROSITE" id="PS50887">
    <property type="entry name" value="GGDEF"/>
    <property type="match status" value="1"/>
</dbReference>
<dbReference type="Gene3D" id="3.30.70.270">
    <property type="match status" value="1"/>
</dbReference>
<evidence type="ECO:0000256" key="1">
    <source>
        <dbReference type="PROSITE-ProRule" id="PRU00703"/>
    </source>
</evidence>
<dbReference type="InterPro" id="IPR000644">
    <property type="entry name" value="CBS_dom"/>
</dbReference>
<dbReference type="AlphaFoldDB" id="L0KB42"/>
<dbReference type="SUPFAM" id="SSF55073">
    <property type="entry name" value="Nucleotide cyclase"/>
    <property type="match status" value="1"/>
</dbReference>
<gene>
    <name evidence="5" type="ordered locus">Halha_1661</name>
</gene>
<dbReference type="eggNOG" id="COG2199">
    <property type="taxonomic scope" value="Bacteria"/>
</dbReference>
<proteinExistence type="predicted"/>
<dbReference type="STRING" id="748449.Halha_1661"/>
<dbReference type="InterPro" id="IPR035919">
    <property type="entry name" value="EAL_sf"/>
</dbReference>
<dbReference type="PROSITE" id="PS51371">
    <property type="entry name" value="CBS"/>
    <property type="match status" value="1"/>
</dbReference>
<dbReference type="Pfam" id="PF00571">
    <property type="entry name" value="CBS"/>
    <property type="match status" value="2"/>
</dbReference>
<dbReference type="Pfam" id="PF00990">
    <property type="entry name" value="GGDEF"/>
    <property type="match status" value="1"/>
</dbReference>
<dbReference type="HOGENOM" id="CLU_015702_2_1_9"/>
<dbReference type="Proteomes" id="UP000010880">
    <property type="component" value="Chromosome"/>
</dbReference>
<keyword evidence="1" id="KW-0129">CBS domain</keyword>
<dbReference type="PANTHER" id="PTHR33121">
    <property type="entry name" value="CYCLIC DI-GMP PHOSPHODIESTERASE PDEF"/>
    <property type="match status" value="1"/>
</dbReference>
<dbReference type="CDD" id="cd01949">
    <property type="entry name" value="GGDEF"/>
    <property type="match status" value="1"/>
</dbReference>
<dbReference type="Pfam" id="PF00563">
    <property type="entry name" value="EAL"/>
    <property type="match status" value="1"/>
</dbReference>
<dbReference type="Gene3D" id="3.20.20.450">
    <property type="entry name" value="EAL domain"/>
    <property type="match status" value="1"/>
</dbReference>
<dbReference type="InterPro" id="IPR029787">
    <property type="entry name" value="Nucleotide_cyclase"/>
</dbReference>
<feature type="domain" description="EAL" evidence="2">
    <location>
        <begin position="2"/>
        <end position="252"/>
    </location>
</feature>
<accession>L0KB42</accession>
<keyword evidence="6" id="KW-1185">Reference proteome</keyword>
<dbReference type="PANTHER" id="PTHR33121:SF76">
    <property type="entry name" value="SIGNALING PROTEIN"/>
    <property type="match status" value="1"/>
</dbReference>
<feature type="domain" description="GGDEF" evidence="3">
    <location>
        <begin position="430"/>
        <end position="585"/>
    </location>
</feature>
<dbReference type="EMBL" id="CP003359">
    <property type="protein sequence ID" value="AGB41599.1"/>
    <property type="molecule type" value="Genomic_DNA"/>
</dbReference>
<dbReference type="SUPFAM" id="SSF54631">
    <property type="entry name" value="CBS-domain pair"/>
    <property type="match status" value="1"/>
</dbReference>
<dbReference type="GO" id="GO:0071111">
    <property type="term" value="F:cyclic-guanylate-specific phosphodiesterase activity"/>
    <property type="evidence" value="ECO:0007669"/>
    <property type="project" value="InterPro"/>
</dbReference>
<name>L0KB42_HALHC</name>
<feature type="domain" description="CBS" evidence="4">
    <location>
        <begin position="342"/>
        <end position="401"/>
    </location>
</feature>
<dbReference type="InterPro" id="IPR001633">
    <property type="entry name" value="EAL_dom"/>
</dbReference>
<dbReference type="InterPro" id="IPR046342">
    <property type="entry name" value="CBS_dom_sf"/>
</dbReference>
<dbReference type="OrthoDB" id="9813903at2"/>
<dbReference type="SUPFAM" id="SSF141868">
    <property type="entry name" value="EAL domain-like"/>
    <property type="match status" value="1"/>
</dbReference>
<dbReference type="CDD" id="cd01948">
    <property type="entry name" value="EAL"/>
    <property type="match status" value="1"/>
</dbReference>
<evidence type="ECO:0000259" key="2">
    <source>
        <dbReference type="PROSITE" id="PS50883"/>
    </source>
</evidence>
<dbReference type="InterPro" id="IPR050706">
    <property type="entry name" value="Cyclic-di-GMP_PDE-like"/>
</dbReference>
<evidence type="ECO:0000313" key="6">
    <source>
        <dbReference type="Proteomes" id="UP000010880"/>
    </source>
</evidence>
<dbReference type="InterPro" id="IPR043128">
    <property type="entry name" value="Rev_trsase/Diguanyl_cyclase"/>
</dbReference>